<evidence type="ECO:0000313" key="2">
    <source>
        <dbReference type="Proteomes" id="UP001165960"/>
    </source>
</evidence>
<keyword evidence="1" id="KW-0808">Transferase</keyword>
<dbReference type="EMBL" id="QTSX02005824">
    <property type="protein sequence ID" value="KAJ9057128.1"/>
    <property type="molecule type" value="Genomic_DNA"/>
</dbReference>
<proteinExistence type="predicted"/>
<dbReference type="EC" id="2.3.1.86" evidence="1"/>
<sequence>MKGCNNHNNDFYYQLWFNSAEFNELSIDPHHTLVAEAVVNQVKNYVEHIKATTFALIDFIIIVAWTSIIKDIFPKFIDGGPLKLVHLFKIFAMVKSASPMYSVNSASVDIDMMKVDSQFLYSVIFTGPKTAFHNSSEMPMKITLPASRNTSVFYPMLYMHVYSNNATSKYDYEPNTIFYSEELLKIYQAPVGPDMNVAFEDLIPTGM</sequence>
<accession>A0ACC2S4E6</accession>
<gene>
    <name evidence="1" type="primary">FAS1_9</name>
    <name evidence="1" type="ORF">DSO57_1025560</name>
</gene>
<keyword evidence="1" id="KW-0012">Acyltransferase</keyword>
<keyword evidence="2" id="KW-1185">Reference proteome</keyword>
<dbReference type="Proteomes" id="UP001165960">
    <property type="component" value="Unassembled WGS sequence"/>
</dbReference>
<evidence type="ECO:0000313" key="1">
    <source>
        <dbReference type="EMBL" id="KAJ9057128.1"/>
    </source>
</evidence>
<protein>
    <submittedName>
        <fullName evidence="1">Beta subunit of fatty acid synthetase</fullName>
        <ecNumber evidence="1">2.3.1.86</ecNumber>
    </submittedName>
</protein>
<comment type="caution">
    <text evidence="1">The sequence shown here is derived from an EMBL/GenBank/DDBJ whole genome shotgun (WGS) entry which is preliminary data.</text>
</comment>
<reference evidence="1" key="1">
    <citation type="submission" date="2022-04" db="EMBL/GenBank/DDBJ databases">
        <title>Genome of the entomopathogenic fungus Entomophthora muscae.</title>
        <authorList>
            <person name="Elya C."/>
            <person name="Lovett B.R."/>
            <person name="Lee E."/>
            <person name="Macias A.M."/>
            <person name="Hajek A.E."/>
            <person name="De Bivort B.L."/>
            <person name="Kasson M.T."/>
            <person name="De Fine Licht H.H."/>
            <person name="Stajich J.E."/>
        </authorList>
    </citation>
    <scope>NUCLEOTIDE SEQUENCE</scope>
    <source>
        <strain evidence="1">Berkeley</strain>
    </source>
</reference>
<name>A0ACC2S4E6_9FUNG</name>
<organism evidence="1 2">
    <name type="scientific">Entomophthora muscae</name>
    <dbReference type="NCBI Taxonomy" id="34485"/>
    <lineage>
        <taxon>Eukaryota</taxon>
        <taxon>Fungi</taxon>
        <taxon>Fungi incertae sedis</taxon>
        <taxon>Zoopagomycota</taxon>
        <taxon>Entomophthoromycotina</taxon>
        <taxon>Entomophthoromycetes</taxon>
        <taxon>Entomophthorales</taxon>
        <taxon>Entomophthoraceae</taxon>
        <taxon>Entomophthora</taxon>
    </lineage>
</organism>